<accession>A0ABX8RXE7</accession>
<evidence type="ECO:0000256" key="1">
    <source>
        <dbReference type="SAM" id="SignalP"/>
    </source>
</evidence>
<gene>
    <name evidence="2" type="ORF">KV110_11510</name>
</gene>
<feature type="chain" id="PRO_5046720199" description="Secreted protein" evidence="1">
    <location>
        <begin position="19"/>
        <end position="95"/>
    </location>
</feature>
<reference evidence="2 3" key="1">
    <citation type="submission" date="2021-07" db="EMBL/GenBank/DDBJ databases">
        <title>Whole Genome Sequence of Nocardia Iowensis.</title>
        <authorList>
            <person name="Lamm A."/>
            <person name="Collins-Fairclough A.M."/>
            <person name="Bunk B."/>
            <person name="Sproer C."/>
        </authorList>
    </citation>
    <scope>NUCLEOTIDE SEQUENCE [LARGE SCALE GENOMIC DNA]</scope>
    <source>
        <strain evidence="2 3">NRRL 5646</strain>
    </source>
</reference>
<organism evidence="2 3">
    <name type="scientific">Nocardia iowensis</name>
    <dbReference type="NCBI Taxonomy" id="204891"/>
    <lineage>
        <taxon>Bacteria</taxon>
        <taxon>Bacillati</taxon>
        <taxon>Actinomycetota</taxon>
        <taxon>Actinomycetes</taxon>
        <taxon>Mycobacteriales</taxon>
        <taxon>Nocardiaceae</taxon>
        <taxon>Nocardia</taxon>
    </lineage>
</organism>
<keyword evidence="3" id="KW-1185">Reference proteome</keyword>
<dbReference type="EMBL" id="CP078145">
    <property type="protein sequence ID" value="QXN93642.1"/>
    <property type="molecule type" value="Genomic_DNA"/>
</dbReference>
<evidence type="ECO:0000313" key="3">
    <source>
        <dbReference type="Proteomes" id="UP000694257"/>
    </source>
</evidence>
<dbReference type="RefSeq" id="WP_218475797.1">
    <property type="nucleotide sequence ID" value="NZ_BAABJN010000001.1"/>
</dbReference>
<protein>
    <recommendedName>
        <fullName evidence="4">Secreted protein</fullName>
    </recommendedName>
</protein>
<sequence length="95" mass="9562">MRCSVRALLGGLSVVAMCAAAPVAAAGQGELKVGDTVYNNPSGCVMLGQDTVREIQNNTDSVVTIYKDAQCDGIATAVLAPGNNGTYSGKSALVA</sequence>
<feature type="signal peptide" evidence="1">
    <location>
        <begin position="1"/>
        <end position="18"/>
    </location>
</feature>
<name>A0ABX8RXE7_NOCIO</name>
<proteinExistence type="predicted"/>
<dbReference type="Proteomes" id="UP000694257">
    <property type="component" value="Chromosome"/>
</dbReference>
<keyword evidence="1" id="KW-0732">Signal</keyword>
<evidence type="ECO:0008006" key="4">
    <source>
        <dbReference type="Google" id="ProtNLM"/>
    </source>
</evidence>
<evidence type="ECO:0000313" key="2">
    <source>
        <dbReference type="EMBL" id="QXN93642.1"/>
    </source>
</evidence>